<proteinExistence type="predicted"/>
<reference evidence="3" key="1">
    <citation type="submission" date="2020-10" db="EMBL/GenBank/DDBJ databases">
        <authorList>
            <person name="Castelo-Branco R."/>
            <person name="Eusebio N."/>
            <person name="Adriana R."/>
            <person name="Vieira A."/>
            <person name="Brugerolle De Fraissinette N."/>
            <person name="Rezende De Castro R."/>
            <person name="Schneider M.P."/>
            <person name="Vasconcelos V."/>
            <person name="Leao P.N."/>
        </authorList>
    </citation>
    <scope>NUCLEOTIDE SEQUENCE</scope>
    <source>
        <strain evidence="3">LEGE 11480</strain>
    </source>
</reference>
<dbReference type="AlphaFoldDB" id="A0A928Z5K0"/>
<evidence type="ECO:0000313" key="4">
    <source>
        <dbReference type="Proteomes" id="UP000625316"/>
    </source>
</evidence>
<comment type="caution">
    <text evidence="3">The sequence shown here is derived from an EMBL/GenBank/DDBJ whole genome shotgun (WGS) entry which is preliminary data.</text>
</comment>
<keyword evidence="4" id="KW-1185">Reference proteome</keyword>
<evidence type="ECO:0000256" key="1">
    <source>
        <dbReference type="SAM" id="SignalP"/>
    </source>
</evidence>
<feature type="chain" id="PRO_5037503321" description="CARDB domain-containing protein" evidence="1">
    <location>
        <begin position="32"/>
        <end position="180"/>
    </location>
</feature>
<dbReference type="InterPro" id="IPR011635">
    <property type="entry name" value="CARDB"/>
</dbReference>
<evidence type="ECO:0000259" key="2">
    <source>
        <dbReference type="Pfam" id="PF07705"/>
    </source>
</evidence>
<protein>
    <recommendedName>
        <fullName evidence="2">CARDB domain-containing protein</fullName>
    </recommendedName>
</protein>
<dbReference type="InterPro" id="IPR013783">
    <property type="entry name" value="Ig-like_fold"/>
</dbReference>
<feature type="domain" description="CARDB" evidence="2">
    <location>
        <begin position="72"/>
        <end position="176"/>
    </location>
</feature>
<dbReference type="Proteomes" id="UP000625316">
    <property type="component" value="Unassembled WGS sequence"/>
</dbReference>
<gene>
    <name evidence="3" type="ORF">IQ266_20240</name>
</gene>
<keyword evidence="1" id="KW-0732">Signal</keyword>
<name>A0A928Z5K0_9CYAN</name>
<evidence type="ECO:0000313" key="3">
    <source>
        <dbReference type="EMBL" id="MBE9032072.1"/>
    </source>
</evidence>
<dbReference type="Pfam" id="PF07705">
    <property type="entry name" value="CARDB"/>
    <property type="match status" value="1"/>
</dbReference>
<accession>A0A928Z5K0</accession>
<sequence length="180" mass="19945">MKLFSTIAAQSKKALVLGTLMTISAGSIAVAAPSPGCPDGWVPSPGPGKCQPENLTGKRPGIGKRILKRRRPDLKIRSYRFSRIAKKRVRVRIANVGRRAARPSVLMLTVRKINGTKVARRVRVRVPMIRAGKSVVVMVNAKSILPKSVALKKTTFRLKADSTNRVRERNERNNTAMHRF</sequence>
<feature type="signal peptide" evidence="1">
    <location>
        <begin position="1"/>
        <end position="31"/>
    </location>
</feature>
<dbReference type="EMBL" id="JADEXQ010000087">
    <property type="protein sequence ID" value="MBE9032072.1"/>
    <property type="molecule type" value="Genomic_DNA"/>
</dbReference>
<organism evidence="3 4">
    <name type="scientific">Romeriopsis navalis LEGE 11480</name>
    <dbReference type="NCBI Taxonomy" id="2777977"/>
    <lineage>
        <taxon>Bacteria</taxon>
        <taxon>Bacillati</taxon>
        <taxon>Cyanobacteriota</taxon>
        <taxon>Cyanophyceae</taxon>
        <taxon>Leptolyngbyales</taxon>
        <taxon>Leptolyngbyaceae</taxon>
        <taxon>Romeriopsis</taxon>
        <taxon>Romeriopsis navalis</taxon>
    </lineage>
</organism>
<dbReference type="Gene3D" id="2.60.40.10">
    <property type="entry name" value="Immunoglobulins"/>
    <property type="match status" value="1"/>
</dbReference>